<organism evidence="3 4">
    <name type="scientific">Candidatus Sedimenticola endophacoides</name>
    <dbReference type="NCBI Taxonomy" id="2548426"/>
    <lineage>
        <taxon>Bacteria</taxon>
        <taxon>Pseudomonadati</taxon>
        <taxon>Pseudomonadota</taxon>
        <taxon>Gammaproteobacteria</taxon>
        <taxon>Chromatiales</taxon>
        <taxon>Sedimenticolaceae</taxon>
        <taxon>Sedimenticola</taxon>
    </lineage>
</organism>
<keyword evidence="2" id="KW-0732">Signal</keyword>
<feature type="signal peptide" evidence="2">
    <location>
        <begin position="1"/>
        <end position="28"/>
    </location>
</feature>
<evidence type="ECO:0000313" key="4">
    <source>
        <dbReference type="Proteomes" id="UP000250928"/>
    </source>
</evidence>
<sequence length="311" mass="33643">MKRKLIVTKPLIKACGLMLACLPLLSLAEQDTSLADSIRHSLLEQGWQEYQASDGSTIYRKPNQQQAASAPAPEPVQQATATDDIDQQREMLRQALADRGWLASWEEDGSMILRRAATQTEEPAPAVQATPPAATATQEAAVAEPPPAPAAQQTPVIPNMPGFEYWDIKRDTDGSLLFFPVKQGEEEPLPAESAPAATEAPEEARPVPAEEPAPEAAPAPESAAVEPTTPVQCEGFMADLDDVTLPVDEWEEAKTLSQRWIDASGMGGLQVGKIRKILRVYLVSIVTDAEPFNLVHQISINTVDGNILQLN</sequence>
<evidence type="ECO:0000256" key="1">
    <source>
        <dbReference type="SAM" id="MobiDB-lite"/>
    </source>
</evidence>
<feature type="region of interest" description="Disordered" evidence="1">
    <location>
        <begin position="119"/>
        <end position="156"/>
    </location>
</feature>
<feature type="chain" id="PRO_5027014556" description="PepSY domain-containing protein" evidence="2">
    <location>
        <begin position="29"/>
        <end position="311"/>
    </location>
</feature>
<dbReference type="Proteomes" id="UP000250928">
    <property type="component" value="Unassembled WGS sequence"/>
</dbReference>
<feature type="region of interest" description="Disordered" evidence="1">
    <location>
        <begin position="185"/>
        <end position="228"/>
    </location>
</feature>
<protein>
    <recommendedName>
        <fullName evidence="5">PepSY domain-containing protein</fullName>
    </recommendedName>
</protein>
<feature type="region of interest" description="Disordered" evidence="1">
    <location>
        <begin position="62"/>
        <end position="81"/>
    </location>
</feature>
<accession>A0A6N4DI27</accession>
<evidence type="ECO:0008006" key="5">
    <source>
        <dbReference type="Google" id="ProtNLM"/>
    </source>
</evidence>
<dbReference type="EMBL" id="PQCO01000298">
    <property type="protein sequence ID" value="PUD98593.1"/>
    <property type="molecule type" value="Genomic_DNA"/>
</dbReference>
<gene>
    <name evidence="3" type="ORF">C3L24_12500</name>
</gene>
<feature type="compositionally biased region" description="Low complexity" evidence="1">
    <location>
        <begin position="190"/>
        <end position="199"/>
    </location>
</feature>
<evidence type="ECO:0000313" key="3">
    <source>
        <dbReference type="EMBL" id="PUD98593.1"/>
    </source>
</evidence>
<dbReference type="AlphaFoldDB" id="A0A6N4DI27"/>
<evidence type="ECO:0000256" key="2">
    <source>
        <dbReference type="SAM" id="SignalP"/>
    </source>
</evidence>
<comment type="caution">
    <text evidence="3">The sequence shown here is derived from an EMBL/GenBank/DDBJ whole genome shotgun (WGS) entry which is preliminary data.</text>
</comment>
<feature type="compositionally biased region" description="Low complexity" evidence="1">
    <location>
        <begin position="218"/>
        <end position="228"/>
    </location>
</feature>
<reference evidence="3 4" key="1">
    <citation type="submission" date="2018-01" db="EMBL/GenBank/DDBJ databases">
        <title>Novel co-symbiosis in the lucinid bivalve Phacoides pectinatus.</title>
        <authorList>
            <person name="Lim S.J."/>
            <person name="Davis B.G."/>
            <person name="Gill D.E."/>
            <person name="Engel A.S."/>
            <person name="Anderson L.C."/>
            <person name="Campbell B.J."/>
        </authorList>
    </citation>
    <scope>NUCLEOTIDE SEQUENCE [LARGE SCALE GENOMIC DNA]</scope>
    <source>
        <strain evidence="3">N3_P5</strain>
    </source>
</reference>
<name>A0A6N4DI27_9GAMM</name>
<proteinExistence type="predicted"/>
<feature type="compositionally biased region" description="Low complexity" evidence="1">
    <location>
        <begin position="121"/>
        <end position="143"/>
    </location>
</feature>